<reference evidence="1 2" key="1">
    <citation type="submission" date="2016-02" db="EMBL/GenBank/DDBJ databases">
        <title>Band-tailed pigeon sequencing and assembly.</title>
        <authorList>
            <person name="Soares A.E."/>
            <person name="Novak B.J."/>
            <person name="Rice E.S."/>
            <person name="O'Connell B."/>
            <person name="Chang D."/>
            <person name="Weber S."/>
            <person name="Shapiro B."/>
        </authorList>
    </citation>
    <scope>NUCLEOTIDE SEQUENCE [LARGE SCALE GENOMIC DNA]</scope>
    <source>
        <strain evidence="1">BTP2013</strain>
        <tissue evidence="1">Blood</tissue>
    </source>
</reference>
<comment type="caution">
    <text evidence="1">The sequence shown here is derived from an EMBL/GenBank/DDBJ whole genome shotgun (WGS) entry which is preliminary data.</text>
</comment>
<name>A0A1V4KTF3_PATFA</name>
<protein>
    <submittedName>
        <fullName evidence="1">Uncharacterized protein</fullName>
    </submittedName>
</protein>
<proteinExistence type="predicted"/>
<keyword evidence="2" id="KW-1185">Reference proteome</keyword>
<dbReference type="AlphaFoldDB" id="A0A1V4KTF3"/>
<gene>
    <name evidence="1" type="ORF">AV530_001158</name>
</gene>
<accession>A0A1V4KTF3</accession>
<evidence type="ECO:0000313" key="1">
    <source>
        <dbReference type="EMBL" id="OPJ87754.1"/>
    </source>
</evidence>
<organism evidence="1 2">
    <name type="scientific">Patagioenas fasciata monilis</name>
    <dbReference type="NCBI Taxonomy" id="372326"/>
    <lineage>
        <taxon>Eukaryota</taxon>
        <taxon>Metazoa</taxon>
        <taxon>Chordata</taxon>
        <taxon>Craniata</taxon>
        <taxon>Vertebrata</taxon>
        <taxon>Euteleostomi</taxon>
        <taxon>Archelosauria</taxon>
        <taxon>Archosauria</taxon>
        <taxon>Dinosauria</taxon>
        <taxon>Saurischia</taxon>
        <taxon>Theropoda</taxon>
        <taxon>Coelurosauria</taxon>
        <taxon>Aves</taxon>
        <taxon>Neognathae</taxon>
        <taxon>Neoaves</taxon>
        <taxon>Columbimorphae</taxon>
        <taxon>Columbiformes</taxon>
        <taxon>Columbidae</taxon>
        <taxon>Patagioenas</taxon>
    </lineage>
</organism>
<dbReference type="EMBL" id="LSYS01001700">
    <property type="protein sequence ID" value="OPJ87754.1"/>
    <property type="molecule type" value="Genomic_DNA"/>
</dbReference>
<evidence type="ECO:0000313" key="2">
    <source>
        <dbReference type="Proteomes" id="UP000190648"/>
    </source>
</evidence>
<sequence>MGKIVTTGQEMWGLAAYRKTTNEWKWDELLSRHTAENVKLLLKSSRHCHGELIDRRPARCSQVAEKMFA</sequence>
<dbReference type="Proteomes" id="UP000190648">
    <property type="component" value="Unassembled WGS sequence"/>
</dbReference>